<dbReference type="EMBL" id="AP024545">
    <property type="protein sequence ID" value="BCT93530.1"/>
    <property type="molecule type" value="Genomic_DNA"/>
</dbReference>
<evidence type="ECO:0000313" key="2">
    <source>
        <dbReference type="Proteomes" id="UP000681317"/>
    </source>
</evidence>
<gene>
    <name evidence="1" type="ORF">LYSCAS_25540</name>
</gene>
<dbReference type="RefSeq" id="WP_213434443.1">
    <property type="nucleotide sequence ID" value="NZ_AP024545.1"/>
</dbReference>
<evidence type="ECO:0000313" key="1">
    <source>
        <dbReference type="EMBL" id="BCT93530.1"/>
    </source>
</evidence>
<reference evidence="1 2" key="1">
    <citation type="submission" date="2021-03" db="EMBL/GenBank/DDBJ databases">
        <title>Complete Genome Sequences of Two Lysobacter Strains Isolated from Sea Water (Lysobacter caseinilyticus) and Soil (Lysobacter helvus) in South Korea.</title>
        <authorList>
            <person name="Watanabe Y."/>
            <person name="Arakawa K."/>
        </authorList>
    </citation>
    <scope>NUCLEOTIDE SEQUENCE [LARGE SCALE GENOMIC DNA]</scope>
    <source>
        <strain evidence="1 2">KVB24</strain>
    </source>
</reference>
<protein>
    <submittedName>
        <fullName evidence="1">Uncharacterized protein</fullName>
    </submittedName>
</protein>
<accession>A0ABM7Q7X7</accession>
<organism evidence="1 2">
    <name type="scientific">Noviluteimonas caseinilytica</name>
    <dbReference type="NCBI Taxonomy" id="2675101"/>
    <lineage>
        <taxon>Bacteria</taxon>
        <taxon>Pseudomonadati</taxon>
        <taxon>Pseudomonadota</taxon>
        <taxon>Gammaproteobacteria</taxon>
        <taxon>Lysobacterales</taxon>
        <taxon>Lysobacteraceae</taxon>
        <taxon>Noviluteimonas</taxon>
    </lineage>
</organism>
<name>A0ABM7Q7X7_9GAMM</name>
<proteinExistence type="predicted"/>
<keyword evidence="2" id="KW-1185">Reference proteome</keyword>
<sequence length="277" mass="28690">MGMQQILFAYGGSGGGGGFQTETNTWESRVVALGGTVTSPDKALADALVVALKAGTYWSSLQYFLAFIGPDTVHHRVPLIDKLNVGAAGNTGFVDGDCDTATGLVNAAGSAKVFNTHVRPDALNGGATNAAGMGIYLRTWTNGSAVEPCGTYDAAAQRWVIDLRSGLEAFRWSDVSTAVPSTATAATAAHYYGQAASATDRKLARNGTVIASSTTNKSLGNVTAEILVAGCVDHVGAYTYTKGTYGAFYLTNGGLTNTDITNIHNDIGTYLITPTGR</sequence>
<dbReference type="Proteomes" id="UP000681317">
    <property type="component" value="Chromosome"/>
</dbReference>